<dbReference type="SUPFAM" id="SSF74650">
    <property type="entry name" value="Galactose mutarotase-like"/>
    <property type="match status" value="1"/>
</dbReference>
<dbReference type="Gene3D" id="2.70.98.30">
    <property type="entry name" value="Golgi alpha-mannosidase II, domain 4"/>
    <property type="match status" value="1"/>
</dbReference>
<dbReference type="Gene3D" id="2.60.40.1180">
    <property type="entry name" value="Golgi alpha-mannosidase II"/>
    <property type="match status" value="1"/>
</dbReference>
<comment type="cofactor">
    <cofactor evidence="1">
        <name>Zn(2+)</name>
        <dbReference type="ChEBI" id="CHEBI:29105"/>
    </cofactor>
</comment>
<evidence type="ECO:0000256" key="2">
    <source>
        <dbReference type="ARBA" id="ARBA00022833"/>
    </source>
</evidence>
<dbReference type="SUPFAM" id="SSF49785">
    <property type="entry name" value="Galactose-binding domain-like"/>
    <property type="match status" value="1"/>
</dbReference>
<dbReference type="GO" id="GO:0004559">
    <property type="term" value="F:alpha-mannosidase activity"/>
    <property type="evidence" value="ECO:0007669"/>
    <property type="project" value="InterPro"/>
</dbReference>
<dbReference type="EMBL" id="JADILX010000090">
    <property type="protein sequence ID" value="MBO8486008.1"/>
    <property type="molecule type" value="Genomic_DNA"/>
</dbReference>
<dbReference type="Proteomes" id="UP000823750">
    <property type="component" value="Unassembled WGS sequence"/>
</dbReference>
<dbReference type="Pfam" id="PF07748">
    <property type="entry name" value="Glyco_hydro_38C"/>
    <property type="match status" value="1"/>
</dbReference>
<evidence type="ECO:0000259" key="4">
    <source>
        <dbReference type="Pfam" id="PF07748"/>
    </source>
</evidence>
<dbReference type="GO" id="GO:0006013">
    <property type="term" value="P:mannose metabolic process"/>
    <property type="evidence" value="ECO:0007669"/>
    <property type="project" value="InterPro"/>
</dbReference>
<dbReference type="InterPro" id="IPR011013">
    <property type="entry name" value="Gal_mutarotase_sf_dom"/>
</dbReference>
<dbReference type="PANTHER" id="PTHR11607">
    <property type="entry name" value="ALPHA-MANNOSIDASE"/>
    <property type="match status" value="1"/>
</dbReference>
<organism evidence="6 7">
    <name type="scientific">Candidatus Cryptobacteroides excrementavium</name>
    <dbReference type="NCBI Taxonomy" id="2840759"/>
    <lineage>
        <taxon>Bacteria</taxon>
        <taxon>Pseudomonadati</taxon>
        <taxon>Bacteroidota</taxon>
        <taxon>Bacteroidia</taxon>
        <taxon>Bacteroidales</taxon>
        <taxon>Candidatus Cryptobacteroides</taxon>
    </lineage>
</organism>
<dbReference type="InterPro" id="IPR000602">
    <property type="entry name" value="Glyco_hydro_38_N"/>
</dbReference>
<evidence type="ECO:0008006" key="8">
    <source>
        <dbReference type="Google" id="ProtNLM"/>
    </source>
</evidence>
<dbReference type="InterPro" id="IPR011330">
    <property type="entry name" value="Glyco_hydro/deAcase_b/a-brl"/>
</dbReference>
<accession>A0A9D9J2P1</accession>
<dbReference type="Gene3D" id="3.20.110.10">
    <property type="entry name" value="Glycoside hydrolase 38, N terminal domain"/>
    <property type="match status" value="1"/>
</dbReference>
<dbReference type="InterPro" id="IPR027291">
    <property type="entry name" value="Glyco_hydro_38_N_sf"/>
</dbReference>
<sequence length="1164" mass="131615">MRHLNTLQVFTAATILAAMTISLPETIASGHGDHYSYNILSIGSQDGRPDEFALSGQSYSKVPEIFPYSSAVYNYGESGPEDIPYVIPGPDDGWAGAVKGTIFIRFGIDRIPKPTGSREQLTLTVNLVETHPSHIPELEIRLNEFRVTRMAPGGRNSAYLDDFKAEARNLSLKVNIPVSALKQGNNELSIRSVGGSWLVLDNISLDSPVRIDLQRPEPGLSFMETASVPALVKSPAGLQHPVRLMVVNSGKKTEALWTYGKDARGGAVNLEHGINILELCIPEGYAGHDVKFTFTAGSTSASTTVRILAPEDWTIYLVQHTHTDIGYTKPQTEILTEHLRYIDYAIEYCEATDNLPEDSQFRWTCEASWAVEEWLRIRPQSQVQKFLKYVKEGRIEVTAMFFNMSEISGENNYRTFLSPVEKFHSMGIPVVTAMQNDVCGIAWCLADYLPDLGVRYMTIGSNSHRSDIPFDCPTVYKWEAPSGKSLLSYRSDHYNTGNAWGIHSGNLNSVENGLFAYIDKLKKHDYQFPIIAVQYSGYFTDNSPPCLIECDLIRRWNEKYEYPKLKSATMGEFMSEIEDKYSDNLPVWRAAYPDWWTDGFGSAARETAASRTTQSDIGAAEAMFAMSVLSGHRQIPGNQDEIRRIYRNLLFYDEHTFGAAESIREPMCENSEVQWAEKGSYVWEALKSTKMIGEAAAGMFYEDLYRSTNPTVTFFNPCGWTRSKLVKFYADYGMIPPDKDFALIDKNGEYTECQALNSRSEGRYYAVWAKDIPAFGYKTFEIEVHDRPMAMDTETGLNDGVFENDWYKIKFDLQKGNISSLYDKELDVELADSTAGWNIGEFIYESLKGDRAQMEARRFDTYSRHPLENVRYTGTDKGKVYNTISFTGESRGCDRSHGVRIEIKVYNHVKLIEFCYSIIRLPETDPAGIYVAFPFKLKDARHYFDVPGGIVRHADNQIPRSSAAWNTVQNFAGVRNDSCQILMSTEQIPLYMMGELLNDPYRIDHKQNNAHIYSWVMNNYWTTNFRASQEGELNWSYFVTSVAGNSNSDAIKFGIGNRTPMPVRVIPPAPEKNSQAQTKSFIHTEANNIVMISARPSEISEGSVIFNFRETDGKAATLTIYDWDGNAIPFEVVNICEESASTRQELESLEMQPYQNVFIKVRFK</sequence>
<dbReference type="InterPro" id="IPR013780">
    <property type="entry name" value="Glyco_hydro_b"/>
</dbReference>
<proteinExistence type="predicted"/>
<dbReference type="InterPro" id="IPR008979">
    <property type="entry name" value="Galactose-bd-like_sf"/>
</dbReference>
<reference evidence="6" key="1">
    <citation type="submission" date="2020-10" db="EMBL/GenBank/DDBJ databases">
        <authorList>
            <person name="Gilroy R."/>
        </authorList>
    </citation>
    <scope>NUCLEOTIDE SEQUENCE</scope>
    <source>
        <strain evidence="6">B2-16538</strain>
    </source>
</reference>
<dbReference type="InterPro" id="IPR011682">
    <property type="entry name" value="Glyco_hydro_38_C"/>
</dbReference>
<dbReference type="CDD" id="cd10791">
    <property type="entry name" value="GH38N_AMII_like_1"/>
    <property type="match status" value="1"/>
</dbReference>
<dbReference type="InterPro" id="IPR050843">
    <property type="entry name" value="Glycosyl_Hydrlase_38"/>
</dbReference>
<evidence type="ECO:0000256" key="1">
    <source>
        <dbReference type="ARBA" id="ARBA00001947"/>
    </source>
</evidence>
<gene>
    <name evidence="6" type="ORF">IAB78_06250</name>
</gene>
<reference evidence="6" key="2">
    <citation type="journal article" date="2021" name="PeerJ">
        <title>Extensive microbial diversity within the chicken gut microbiome revealed by metagenomics and culture.</title>
        <authorList>
            <person name="Gilroy R."/>
            <person name="Ravi A."/>
            <person name="Getino M."/>
            <person name="Pursley I."/>
            <person name="Horton D.L."/>
            <person name="Alikhan N.F."/>
            <person name="Baker D."/>
            <person name="Gharbi K."/>
            <person name="Hall N."/>
            <person name="Watson M."/>
            <person name="Adriaenssens E.M."/>
            <person name="Foster-Nyarko E."/>
            <person name="Jarju S."/>
            <person name="Secka A."/>
            <person name="Antonio M."/>
            <person name="Oren A."/>
            <person name="Chaudhuri R.R."/>
            <person name="La Ragione R."/>
            <person name="Hildebrand F."/>
            <person name="Pallen M.J."/>
        </authorList>
    </citation>
    <scope>NUCLEOTIDE SEQUENCE</scope>
    <source>
        <strain evidence="6">B2-16538</strain>
    </source>
</reference>
<dbReference type="AlphaFoldDB" id="A0A9D9J2P1"/>
<evidence type="ECO:0000259" key="5">
    <source>
        <dbReference type="Pfam" id="PF14683"/>
    </source>
</evidence>
<feature type="domain" description="Glycosyl hydrolase family 38 C-terminal" evidence="4">
    <location>
        <begin position="803"/>
        <end position="965"/>
    </location>
</feature>
<protein>
    <recommendedName>
        <fullName evidence="8">Alpha-mannosidase</fullName>
    </recommendedName>
</protein>
<feature type="domain" description="Glycoside hydrolase family 38 N-terminal" evidence="3">
    <location>
        <begin position="314"/>
        <end position="589"/>
    </location>
</feature>
<dbReference type="SUPFAM" id="SSF88713">
    <property type="entry name" value="Glycoside hydrolase/deacetylase"/>
    <property type="match status" value="1"/>
</dbReference>
<comment type="caution">
    <text evidence="6">The sequence shown here is derived from an EMBL/GenBank/DDBJ whole genome shotgun (WGS) entry which is preliminary data.</text>
</comment>
<dbReference type="Pfam" id="PF14683">
    <property type="entry name" value="CBM-like"/>
    <property type="match status" value="1"/>
</dbReference>
<dbReference type="PANTHER" id="PTHR11607:SF3">
    <property type="entry name" value="LYSOSOMAL ALPHA-MANNOSIDASE"/>
    <property type="match status" value="1"/>
</dbReference>
<keyword evidence="2" id="KW-0862">Zinc</keyword>
<feature type="domain" description="Rhamnogalacturonan lyase" evidence="5">
    <location>
        <begin position="39"/>
        <end position="205"/>
    </location>
</feature>
<evidence type="ECO:0000313" key="6">
    <source>
        <dbReference type="EMBL" id="MBO8486008.1"/>
    </source>
</evidence>
<evidence type="ECO:0000259" key="3">
    <source>
        <dbReference type="Pfam" id="PF01074"/>
    </source>
</evidence>
<dbReference type="Pfam" id="PF01074">
    <property type="entry name" value="Glyco_hydro_38N"/>
    <property type="match status" value="1"/>
</dbReference>
<dbReference type="InterPro" id="IPR029411">
    <property type="entry name" value="RG-lyase_III"/>
</dbReference>
<name>A0A9D9J2P1_9BACT</name>
<evidence type="ECO:0000313" key="7">
    <source>
        <dbReference type="Proteomes" id="UP000823750"/>
    </source>
</evidence>
<dbReference type="GO" id="GO:0030246">
    <property type="term" value="F:carbohydrate binding"/>
    <property type="evidence" value="ECO:0007669"/>
    <property type="project" value="InterPro"/>
</dbReference>